<organism evidence="2 3">
    <name type="scientific">Acinetobacter tibetensis</name>
    <dbReference type="NCBI Taxonomy" id="2943497"/>
    <lineage>
        <taxon>Bacteria</taxon>
        <taxon>Pseudomonadati</taxon>
        <taxon>Pseudomonadota</taxon>
        <taxon>Gammaproteobacteria</taxon>
        <taxon>Moraxellales</taxon>
        <taxon>Moraxellaceae</taxon>
        <taxon>Acinetobacter</taxon>
    </lineage>
</organism>
<keyword evidence="1" id="KW-0812">Transmembrane</keyword>
<name>A0AAE9LUT5_9GAMM</name>
<dbReference type="KEGG" id="atz:M5E07_16315"/>
<dbReference type="Proteomes" id="UP001056716">
    <property type="component" value="Plasmid unnamed"/>
</dbReference>
<geneLocation type="plasmid" evidence="2 3">
    <name>unnamed</name>
</geneLocation>
<dbReference type="AlphaFoldDB" id="A0AAE9LUT5"/>
<keyword evidence="1" id="KW-1133">Transmembrane helix</keyword>
<protein>
    <submittedName>
        <fullName evidence="2">Uncharacterized protein</fullName>
    </submittedName>
</protein>
<evidence type="ECO:0000256" key="1">
    <source>
        <dbReference type="SAM" id="Phobius"/>
    </source>
</evidence>
<keyword evidence="3" id="KW-1185">Reference proteome</keyword>
<feature type="transmembrane region" description="Helical" evidence="1">
    <location>
        <begin position="7"/>
        <end position="27"/>
    </location>
</feature>
<keyword evidence="2" id="KW-0614">Plasmid</keyword>
<proteinExistence type="predicted"/>
<dbReference type="RefSeq" id="WP_252223960.1">
    <property type="nucleotide sequence ID" value="NZ_CP098733.1"/>
</dbReference>
<reference evidence="2" key="1">
    <citation type="submission" date="2022-06" db="EMBL/GenBank/DDBJ databases">
        <title>Isolation, identification and characterization of iprodione-degrading strains in Lhasa, Tibet.</title>
        <authorList>
            <person name="Pan H."/>
        </authorList>
    </citation>
    <scope>NUCLEOTIDE SEQUENCE</scope>
    <source>
        <strain evidence="2">Y-23</strain>
        <plasmid evidence="2">unnamed</plasmid>
    </source>
</reference>
<gene>
    <name evidence="2" type="ORF">M5E07_16315</name>
</gene>
<sequence length="47" mass="5472">MKKLKEILQGIAFLLIGIPIMIIASIMDQKAFKKEREQRQKAQEQSK</sequence>
<keyword evidence="1" id="KW-0472">Membrane</keyword>
<dbReference type="EMBL" id="CP098733">
    <property type="protein sequence ID" value="USE84910.1"/>
    <property type="molecule type" value="Genomic_DNA"/>
</dbReference>
<accession>A0AAE9LUT5</accession>
<evidence type="ECO:0000313" key="2">
    <source>
        <dbReference type="EMBL" id="USE84910.1"/>
    </source>
</evidence>
<evidence type="ECO:0000313" key="3">
    <source>
        <dbReference type="Proteomes" id="UP001056716"/>
    </source>
</evidence>